<dbReference type="CTD" id="79675"/>
<dbReference type="GeneID" id="103659540"/>
<dbReference type="STRING" id="29073.ENSUMAP00000018795"/>
<keyword evidence="5" id="KW-0418">Kinase</keyword>
<dbReference type="GO" id="GO:0044528">
    <property type="term" value="P:regulation of mitochondrial mRNA stability"/>
    <property type="evidence" value="ECO:0007669"/>
    <property type="project" value="InterPro"/>
</dbReference>
<dbReference type="GO" id="GO:0005759">
    <property type="term" value="C:mitochondrial matrix"/>
    <property type="evidence" value="ECO:0007669"/>
    <property type="project" value="TreeGrafter"/>
</dbReference>
<evidence type="ECO:0000256" key="2">
    <source>
        <dbReference type="ARBA" id="ARBA00023128"/>
    </source>
</evidence>
<dbReference type="Pfam" id="PF08373">
    <property type="entry name" value="RAP"/>
    <property type="match status" value="1"/>
</dbReference>
<proteinExistence type="predicted"/>
<dbReference type="AlphaFoldDB" id="A0A384BRW4"/>
<keyword evidence="5" id="KW-0808">Transferase</keyword>
<dbReference type="InterPro" id="IPR013584">
    <property type="entry name" value="RAP"/>
</dbReference>
<dbReference type="SMART" id="SM00952">
    <property type="entry name" value="RAP"/>
    <property type="match status" value="1"/>
</dbReference>
<dbReference type="PROSITE" id="PS51286">
    <property type="entry name" value="RAP"/>
    <property type="match status" value="1"/>
</dbReference>
<dbReference type="Pfam" id="PF08368">
    <property type="entry name" value="FAST_2"/>
    <property type="match status" value="1"/>
</dbReference>
<dbReference type="GO" id="GO:0016301">
    <property type="term" value="F:kinase activity"/>
    <property type="evidence" value="ECO:0007669"/>
    <property type="project" value="UniProtKB-KW"/>
</dbReference>
<dbReference type="GO" id="GO:0003723">
    <property type="term" value="F:RNA binding"/>
    <property type="evidence" value="ECO:0007669"/>
    <property type="project" value="TreeGrafter"/>
</dbReference>
<dbReference type="OrthoDB" id="385235at2759"/>
<reference evidence="5" key="1">
    <citation type="submission" date="2025-08" db="UniProtKB">
        <authorList>
            <consortium name="RefSeq"/>
        </authorList>
    </citation>
    <scope>IDENTIFICATION</scope>
    <source>
        <tissue evidence="5">Whole blood</tissue>
    </source>
</reference>
<dbReference type="PANTHER" id="PTHR21228">
    <property type="entry name" value="FAST LEU-RICH DOMAIN-CONTAINING"/>
    <property type="match status" value="1"/>
</dbReference>
<dbReference type="InterPro" id="IPR010622">
    <property type="entry name" value="FAST_Leu-rich"/>
</dbReference>
<organism evidence="4 5">
    <name type="scientific">Ursus maritimus</name>
    <name type="common">Polar bear</name>
    <name type="synonym">Thalarctos maritimus</name>
    <dbReference type="NCBI Taxonomy" id="29073"/>
    <lineage>
        <taxon>Eukaryota</taxon>
        <taxon>Metazoa</taxon>
        <taxon>Chordata</taxon>
        <taxon>Craniata</taxon>
        <taxon>Vertebrata</taxon>
        <taxon>Euteleostomi</taxon>
        <taxon>Mammalia</taxon>
        <taxon>Eutheria</taxon>
        <taxon>Laurasiatheria</taxon>
        <taxon>Carnivora</taxon>
        <taxon>Caniformia</taxon>
        <taxon>Ursidae</taxon>
        <taxon>Ursus</taxon>
    </lineage>
</organism>
<evidence type="ECO:0000313" key="5">
    <source>
        <dbReference type="RefSeq" id="XP_008685312.2"/>
    </source>
</evidence>
<feature type="domain" description="RAP" evidence="3">
    <location>
        <begin position="806"/>
        <end position="866"/>
    </location>
</feature>
<sequence length="874" mass="101193">MATSIRIASPLRLLGPVALHAVLSRHFFRVWGLDHQRRDSLFVNMLRLRAICPFSWRLFQFRTCSCKPLISQMIMCTDEEQVFDLIEKNKTILSEKQVECAFNILWQFQNQKTSFLKNVECIRDHPQFLTLHNVATSQKEFVNDDTLVNVLYITQQCATVTHDLVAALVTEAWRRLERFDINVLSKFSSCLVYQHLYFSPLMGKIADIVHRNLETIEDLRSLSVLMVSISSLISQRFQEQLVHKTGHLFDTTDSSQVNVARRIVQFLRNTKYSYYPLLERCNKVFLHNMNHLDLDSISKILSLYHSLQFHSFEFIKMANKRLTEMIPLFDHPDGFVKLFVALGPMAGPEEKKQLKSTLLLMSEKLTSQQALAVMGAMEEMESRNSHLIKKIASILYKHLDTYKPIELLKITQALIFLHFQSKELFVKLRELLLSYLKISVIPSEISILVYTLSILPSPHLDEVGISRIEAVLPQCDLNDLNGFATSVLRWIHYDHTYLDNTTGKQLKLLQKLDHYGLQRLQKCNSLNLLQEELKSLKGDWFAESLIEETVATLQRLMDEINYKNVAEISSFISRTNYLSTLLLDRIASVVIQQIEKIHPLVIPGIIIPFSGLNYDPPQSDEFFRICIQYLNSYLSELDPLMLVFLGYSLATLGYFPEDLLKAIFNIKFLAKMDSQLKFLCSSLNMKVQFRLMELNRAVCLECPEYQIPWFHDRFCQQQYKDISSVTGTQQRIYEMLAEVLGGTNRVRASVLTPYYHRIDFECILDKRKKALPYGSHNITLGKLPETNGESNTQITGSRLPPEAERIALEFLDSRAFCRNIPHLKGKSALKKRQLEILGYHVIQIPHFEWNSMALSTKEARMDYLRERIFGEGKS</sequence>
<evidence type="ECO:0000313" key="4">
    <source>
        <dbReference type="Proteomes" id="UP000261680"/>
    </source>
</evidence>
<dbReference type="InterPro" id="IPR013579">
    <property type="entry name" value="FAST_2"/>
</dbReference>
<evidence type="ECO:0000259" key="3">
    <source>
        <dbReference type="PROSITE" id="PS51286"/>
    </source>
</evidence>
<evidence type="ECO:0000256" key="1">
    <source>
        <dbReference type="ARBA" id="ARBA00004173"/>
    </source>
</evidence>
<dbReference type="GO" id="GO:0035770">
    <property type="term" value="C:ribonucleoprotein granule"/>
    <property type="evidence" value="ECO:0007669"/>
    <property type="project" value="TreeGrafter"/>
</dbReference>
<dbReference type="KEGG" id="umr:103659540"/>
<dbReference type="PANTHER" id="PTHR21228:SF29">
    <property type="entry name" value="FAST KINASE DOMAIN-CONTAINING PROTEIN 1, MITOCHONDRIAL"/>
    <property type="match status" value="1"/>
</dbReference>
<comment type="subcellular location">
    <subcellularLocation>
        <location evidence="1">Mitochondrion</location>
    </subcellularLocation>
</comment>
<dbReference type="Proteomes" id="UP000261680">
    <property type="component" value="Unplaced"/>
</dbReference>
<keyword evidence="2" id="KW-0496">Mitochondrion</keyword>
<dbReference type="RefSeq" id="XP_008685312.2">
    <property type="nucleotide sequence ID" value="XM_008687090.2"/>
</dbReference>
<keyword evidence="4" id="KW-1185">Reference proteome</keyword>
<accession>A0A384BRW4</accession>
<gene>
    <name evidence="5" type="primary">FASTKD1</name>
</gene>
<dbReference type="InterPro" id="IPR050870">
    <property type="entry name" value="FAST_kinase"/>
</dbReference>
<dbReference type="GO" id="GO:0000963">
    <property type="term" value="P:mitochondrial RNA processing"/>
    <property type="evidence" value="ECO:0007669"/>
    <property type="project" value="TreeGrafter"/>
</dbReference>
<dbReference type="Pfam" id="PF06743">
    <property type="entry name" value="FAST_1"/>
    <property type="match status" value="1"/>
</dbReference>
<name>A0A384BRW4_URSMA</name>
<protein>
    <submittedName>
        <fullName evidence="5">FAST kinase domain-containing protein 1, mitochondrial</fullName>
    </submittedName>
</protein>